<evidence type="ECO:0000313" key="4">
    <source>
        <dbReference type="EMBL" id="MFD2189126.1"/>
    </source>
</evidence>
<keyword evidence="5" id="KW-1185">Reference proteome</keyword>
<sequence length="250" mass="28564">MIQKLKTLIVDDEISGRENLEYLLEHFCPRVVVDDVANTLDETEKLISTKKFDLVFLDVQLGTSTIFELLQRLKTIPFEIIFVSAYNHALKAFEFAAIDYLLKPIKIESLIKAVDLAFDRVNNNILSEQAKSILSKLEQRNNSKTIPIPVSDGYEIIDVDAIMYCTADGSYTKIFVRDRGKILVSQSLKHYEELLLRFSFLRIHNSTIINSNYVKQVSRADGGFVTMQDGKVFSISKSRKEASFKKLLLQ</sequence>
<dbReference type="InterPro" id="IPR007492">
    <property type="entry name" value="LytTR_DNA-bd_dom"/>
</dbReference>
<dbReference type="Pfam" id="PF00072">
    <property type="entry name" value="Response_reg"/>
    <property type="match status" value="1"/>
</dbReference>
<gene>
    <name evidence="4" type="ORF">ACFSJT_20160</name>
</gene>
<keyword evidence="1" id="KW-0597">Phosphoprotein</keyword>
<dbReference type="Gene3D" id="3.40.50.2300">
    <property type="match status" value="1"/>
</dbReference>
<accession>A0ABW5B4Q1</accession>
<dbReference type="SUPFAM" id="SSF52172">
    <property type="entry name" value="CheY-like"/>
    <property type="match status" value="1"/>
</dbReference>
<name>A0ABW5B4Q1_9FLAO</name>
<evidence type="ECO:0000256" key="1">
    <source>
        <dbReference type="PROSITE-ProRule" id="PRU00169"/>
    </source>
</evidence>
<dbReference type="Proteomes" id="UP001597344">
    <property type="component" value="Unassembled WGS sequence"/>
</dbReference>
<evidence type="ECO:0000259" key="3">
    <source>
        <dbReference type="PROSITE" id="PS50930"/>
    </source>
</evidence>
<feature type="domain" description="HTH LytTR-type" evidence="3">
    <location>
        <begin position="146"/>
        <end position="250"/>
    </location>
</feature>
<dbReference type="SMART" id="SM00850">
    <property type="entry name" value="LytTR"/>
    <property type="match status" value="1"/>
</dbReference>
<proteinExistence type="predicted"/>
<dbReference type="SMART" id="SM00448">
    <property type="entry name" value="REC"/>
    <property type="match status" value="1"/>
</dbReference>
<feature type="modified residue" description="4-aspartylphosphate" evidence="1">
    <location>
        <position position="58"/>
    </location>
</feature>
<dbReference type="InterPro" id="IPR011006">
    <property type="entry name" value="CheY-like_superfamily"/>
</dbReference>
<organism evidence="4 5">
    <name type="scientific">Aquimarina celericrescens</name>
    <dbReference type="NCBI Taxonomy" id="1964542"/>
    <lineage>
        <taxon>Bacteria</taxon>
        <taxon>Pseudomonadati</taxon>
        <taxon>Bacteroidota</taxon>
        <taxon>Flavobacteriia</taxon>
        <taxon>Flavobacteriales</taxon>
        <taxon>Flavobacteriaceae</taxon>
        <taxon>Aquimarina</taxon>
    </lineage>
</organism>
<dbReference type="PANTHER" id="PTHR37299">
    <property type="entry name" value="TRANSCRIPTIONAL REGULATOR-RELATED"/>
    <property type="match status" value="1"/>
</dbReference>
<evidence type="ECO:0000313" key="5">
    <source>
        <dbReference type="Proteomes" id="UP001597344"/>
    </source>
</evidence>
<dbReference type="RefSeq" id="WP_378322164.1">
    <property type="nucleotide sequence ID" value="NZ_JBHUHY010000034.1"/>
</dbReference>
<dbReference type="PROSITE" id="PS50110">
    <property type="entry name" value="RESPONSE_REGULATORY"/>
    <property type="match status" value="1"/>
</dbReference>
<comment type="caution">
    <text evidence="4">The sequence shown here is derived from an EMBL/GenBank/DDBJ whole genome shotgun (WGS) entry which is preliminary data.</text>
</comment>
<dbReference type="InterPro" id="IPR046947">
    <property type="entry name" value="LytR-like"/>
</dbReference>
<dbReference type="Pfam" id="PF04397">
    <property type="entry name" value="LytTR"/>
    <property type="match status" value="1"/>
</dbReference>
<dbReference type="PROSITE" id="PS50930">
    <property type="entry name" value="HTH_LYTTR"/>
    <property type="match status" value="1"/>
</dbReference>
<dbReference type="EMBL" id="JBHUHY010000034">
    <property type="protein sequence ID" value="MFD2189126.1"/>
    <property type="molecule type" value="Genomic_DNA"/>
</dbReference>
<dbReference type="Gene3D" id="2.40.50.1020">
    <property type="entry name" value="LytTr DNA-binding domain"/>
    <property type="match status" value="1"/>
</dbReference>
<dbReference type="PANTHER" id="PTHR37299:SF1">
    <property type="entry name" value="STAGE 0 SPORULATION PROTEIN A HOMOLOG"/>
    <property type="match status" value="1"/>
</dbReference>
<protein>
    <submittedName>
        <fullName evidence="4">LytR/AlgR family response regulator transcription factor</fullName>
    </submittedName>
</protein>
<reference evidence="5" key="1">
    <citation type="journal article" date="2019" name="Int. J. Syst. Evol. Microbiol.">
        <title>The Global Catalogue of Microorganisms (GCM) 10K type strain sequencing project: providing services to taxonomists for standard genome sequencing and annotation.</title>
        <authorList>
            <consortium name="The Broad Institute Genomics Platform"/>
            <consortium name="The Broad Institute Genome Sequencing Center for Infectious Disease"/>
            <person name="Wu L."/>
            <person name="Ma J."/>
        </authorList>
    </citation>
    <scope>NUCLEOTIDE SEQUENCE [LARGE SCALE GENOMIC DNA]</scope>
    <source>
        <strain evidence="5">DT92</strain>
    </source>
</reference>
<feature type="domain" description="Response regulatory" evidence="2">
    <location>
        <begin position="6"/>
        <end position="118"/>
    </location>
</feature>
<dbReference type="InterPro" id="IPR001789">
    <property type="entry name" value="Sig_transdc_resp-reg_receiver"/>
</dbReference>
<evidence type="ECO:0000259" key="2">
    <source>
        <dbReference type="PROSITE" id="PS50110"/>
    </source>
</evidence>